<dbReference type="PANTHER" id="PTHR48169">
    <property type="entry name" value="DED DOMAIN-CONTAINING PROTEIN"/>
    <property type="match status" value="1"/>
</dbReference>
<accession>A0ABN8MVL6</accession>
<dbReference type="InterPro" id="IPR001875">
    <property type="entry name" value="DED_dom"/>
</dbReference>
<proteinExistence type="predicted"/>
<evidence type="ECO:0000256" key="1">
    <source>
        <dbReference type="ARBA" id="ARBA00022703"/>
    </source>
</evidence>
<dbReference type="EMBL" id="CALNXI010000698">
    <property type="protein sequence ID" value="CAH3035030.1"/>
    <property type="molecule type" value="Genomic_DNA"/>
</dbReference>
<feature type="domain" description="DED" evidence="4">
    <location>
        <begin position="5"/>
        <end position="84"/>
    </location>
</feature>
<reference evidence="5 6" key="1">
    <citation type="submission" date="2022-05" db="EMBL/GenBank/DDBJ databases">
        <authorList>
            <consortium name="Genoscope - CEA"/>
            <person name="William W."/>
        </authorList>
    </citation>
    <scope>NUCLEOTIDE SEQUENCE [LARGE SCALE GENOMIC DNA]</scope>
</reference>
<dbReference type="InterPro" id="IPR011029">
    <property type="entry name" value="DEATH-like_dom_sf"/>
</dbReference>
<dbReference type="Proteomes" id="UP001159427">
    <property type="component" value="Unassembled WGS sequence"/>
</dbReference>
<gene>
    <name evidence="5" type="ORF">PEVE_00039485</name>
</gene>
<keyword evidence="6" id="KW-1185">Reference proteome</keyword>
<comment type="caution">
    <text evidence="5">The sequence shown here is derived from an EMBL/GenBank/DDBJ whole genome shotgun (WGS) entry which is preliminary data.</text>
</comment>
<dbReference type="PROSITE" id="PS50168">
    <property type="entry name" value="DED"/>
    <property type="match status" value="2"/>
</dbReference>
<dbReference type="PANTHER" id="PTHR48169:SF7">
    <property type="entry name" value="CASPASE 10"/>
    <property type="match status" value="1"/>
</dbReference>
<dbReference type="SUPFAM" id="SSF47986">
    <property type="entry name" value="DEATH domain"/>
    <property type="match status" value="2"/>
</dbReference>
<evidence type="ECO:0000313" key="6">
    <source>
        <dbReference type="Proteomes" id="UP001159427"/>
    </source>
</evidence>
<feature type="coiled-coil region" evidence="2">
    <location>
        <begin position="692"/>
        <end position="726"/>
    </location>
</feature>
<feature type="compositionally biased region" description="Polar residues" evidence="3">
    <location>
        <begin position="409"/>
        <end position="420"/>
    </location>
</feature>
<dbReference type="Pfam" id="PF20694">
    <property type="entry name" value="TRADD-like_N"/>
    <property type="match status" value="1"/>
</dbReference>
<protein>
    <recommendedName>
        <fullName evidence="4">DED domain-containing protein</fullName>
    </recommendedName>
</protein>
<organism evidence="5 6">
    <name type="scientific">Porites evermanni</name>
    <dbReference type="NCBI Taxonomy" id="104178"/>
    <lineage>
        <taxon>Eukaryota</taxon>
        <taxon>Metazoa</taxon>
        <taxon>Cnidaria</taxon>
        <taxon>Anthozoa</taxon>
        <taxon>Hexacorallia</taxon>
        <taxon>Scleractinia</taxon>
        <taxon>Fungiina</taxon>
        <taxon>Poritidae</taxon>
        <taxon>Porites</taxon>
    </lineage>
</organism>
<name>A0ABN8MVL6_9CNID</name>
<evidence type="ECO:0000256" key="3">
    <source>
        <dbReference type="SAM" id="MobiDB-lite"/>
    </source>
</evidence>
<evidence type="ECO:0000256" key="2">
    <source>
        <dbReference type="SAM" id="Coils"/>
    </source>
</evidence>
<feature type="region of interest" description="Disordered" evidence="3">
    <location>
        <begin position="409"/>
        <end position="458"/>
    </location>
</feature>
<dbReference type="InterPro" id="IPR049341">
    <property type="entry name" value="TRADD-like_N"/>
</dbReference>
<dbReference type="Pfam" id="PF01335">
    <property type="entry name" value="DED"/>
    <property type="match status" value="1"/>
</dbReference>
<feature type="compositionally biased region" description="Polar residues" evidence="3">
    <location>
        <begin position="436"/>
        <end position="447"/>
    </location>
</feature>
<sequence length="891" mass="101541">MSAVEYNSLLFEISQRIDELNAGRKLLVMCRGKVAHRSDENMQNVFPLFEELEQNSFLGPDKLEVLKDVLKGVKEWSLFGNVKAFEAKRKEYKSLLEKIIHVLDELDCLEELVAICNDWIPEEKRSSMGDVRSLFKELENNESLGIDRLEVLKRILTQKEQRELLQEVVDLQERRNKEDEFEWRKGTLHSAIASSASSNLLGVVNIKTMFKVAAGGMVIVSAYQLLRRGCTYDQLVTAVNTCVLPAGVKLIQIAEGSVILKVQAGSLSSLNTLWRLYTEGKLKESLQTLFVSDEMKELAGGEQVEVTVTIDQQEYEKTMEELISRELELKEVWQQEKYSYIQRYLEHVDTHSVGTTEISDVVMIRSFSAPSEMGLEETSGPVVQMEEWQEKVAYIQSYLAQTKDIDTQSFTTETSDSAISRSHAAPSELGGPEEASVTTDNGIQLAQPSPPAPRLEGTSIDSIPQLCLKDLSKTVTTELGYRLLIDPIALRRFHRSFGLNPKKMHPDRLGNLSEYFPDTPVKVLKDVFEKLQLYDLAELLEKVKKRTLRPVLPLEEMTETLVNNDRPAKVYSKAEVLIIDCTDNATVYDNVKRVGSFFTDLQSQVTTLTTKAPEKMVDDLRELKKRKKTKENNISSAKGKERTLKELLKNQLPLSWYSKQEGSFDIEELVPNTDEQLMKVFYKELQDMTGLIQKTKEETELWTKEKAQIEKDIQVKEEEIQEEKENCQMRVSSIMDQWICYGNDEGCKKSTLLVVLFVVNKSRSVLVETITECLRTKLARISNTMLVVTNAWPPENDEEIPPETCEVLFGYTKRALTLATIMKLLNKRWKTLDLVSIMREVGRTLPLKATPKYELVDKGKARDGYAVNIFENLSCLPFLQKTEQISLTKAP</sequence>
<feature type="domain" description="DED" evidence="4">
    <location>
        <begin position="91"/>
        <end position="170"/>
    </location>
</feature>
<keyword evidence="1" id="KW-0053">Apoptosis</keyword>
<dbReference type="Gene3D" id="1.10.533.10">
    <property type="entry name" value="Death Domain, Fas"/>
    <property type="match status" value="2"/>
</dbReference>
<keyword evidence="2" id="KW-0175">Coiled coil</keyword>
<dbReference type="SMART" id="SM00031">
    <property type="entry name" value="DED"/>
    <property type="match status" value="2"/>
</dbReference>
<evidence type="ECO:0000313" key="5">
    <source>
        <dbReference type="EMBL" id="CAH3035030.1"/>
    </source>
</evidence>
<evidence type="ECO:0000259" key="4">
    <source>
        <dbReference type="PROSITE" id="PS50168"/>
    </source>
</evidence>